<proteinExistence type="predicted"/>
<dbReference type="EMBL" id="CM017614">
    <property type="protein sequence ID" value="TYI27879.1"/>
    <property type="molecule type" value="Genomic_DNA"/>
</dbReference>
<gene>
    <name evidence="1" type="ORF">ES332_A05G205900v1</name>
</gene>
<protein>
    <submittedName>
        <fullName evidence="1">Uncharacterized protein</fullName>
    </submittedName>
</protein>
<dbReference type="AlphaFoldDB" id="A0A5D2QHN4"/>
<name>A0A5D2QHN4_GOSTO</name>
<sequence length="50" mass="5854">MLNSAVCSVAAVICKRRRKAVVFMHRDVEMTMKATIFRVHARKKRYLMLS</sequence>
<evidence type="ECO:0000313" key="1">
    <source>
        <dbReference type="EMBL" id="TYI27879.1"/>
    </source>
</evidence>
<reference evidence="1 2" key="1">
    <citation type="submission" date="2019-07" db="EMBL/GenBank/DDBJ databases">
        <title>WGS assembly of Gossypium tomentosum.</title>
        <authorList>
            <person name="Chen Z.J."/>
            <person name="Sreedasyam A."/>
            <person name="Ando A."/>
            <person name="Song Q."/>
            <person name="De L."/>
            <person name="Hulse-Kemp A."/>
            <person name="Ding M."/>
            <person name="Ye W."/>
            <person name="Kirkbride R."/>
            <person name="Jenkins J."/>
            <person name="Plott C."/>
            <person name="Lovell J."/>
            <person name="Lin Y.-M."/>
            <person name="Vaughn R."/>
            <person name="Liu B."/>
            <person name="Li W."/>
            <person name="Simpson S."/>
            <person name="Scheffler B."/>
            <person name="Saski C."/>
            <person name="Grover C."/>
            <person name="Hu G."/>
            <person name="Conover J."/>
            <person name="Carlson J."/>
            <person name="Shu S."/>
            <person name="Boston L."/>
            <person name="Williams M."/>
            <person name="Peterson D."/>
            <person name="Mcgee K."/>
            <person name="Jones D."/>
            <person name="Wendel J."/>
            <person name="Stelly D."/>
            <person name="Grimwood J."/>
            <person name="Schmutz J."/>
        </authorList>
    </citation>
    <scope>NUCLEOTIDE SEQUENCE [LARGE SCALE GENOMIC DNA]</scope>
    <source>
        <strain evidence="1">7179.01</strain>
    </source>
</reference>
<dbReference type="Proteomes" id="UP000322667">
    <property type="component" value="Chromosome A05"/>
</dbReference>
<keyword evidence="2" id="KW-1185">Reference proteome</keyword>
<organism evidence="1 2">
    <name type="scientific">Gossypium tomentosum</name>
    <name type="common">Hawaiian cotton</name>
    <name type="synonym">Gossypium sandvicense</name>
    <dbReference type="NCBI Taxonomy" id="34277"/>
    <lineage>
        <taxon>Eukaryota</taxon>
        <taxon>Viridiplantae</taxon>
        <taxon>Streptophyta</taxon>
        <taxon>Embryophyta</taxon>
        <taxon>Tracheophyta</taxon>
        <taxon>Spermatophyta</taxon>
        <taxon>Magnoliopsida</taxon>
        <taxon>eudicotyledons</taxon>
        <taxon>Gunneridae</taxon>
        <taxon>Pentapetalae</taxon>
        <taxon>rosids</taxon>
        <taxon>malvids</taxon>
        <taxon>Malvales</taxon>
        <taxon>Malvaceae</taxon>
        <taxon>Malvoideae</taxon>
        <taxon>Gossypium</taxon>
    </lineage>
</organism>
<evidence type="ECO:0000313" key="2">
    <source>
        <dbReference type="Proteomes" id="UP000322667"/>
    </source>
</evidence>
<accession>A0A5D2QHN4</accession>